<dbReference type="PANTHER" id="PTHR31465:SF17">
    <property type="entry name" value="DOMAIN PROTEIN, PUTATIVE (AFU_ORTHOLOGUE AFUA_5G09900)-RELATED"/>
    <property type="match status" value="1"/>
</dbReference>
<feature type="transmembrane region" description="Helical" evidence="5">
    <location>
        <begin position="89"/>
        <end position="108"/>
    </location>
</feature>
<dbReference type="EMBL" id="PXOG01000412">
    <property type="protein sequence ID" value="RGP58998.1"/>
    <property type="molecule type" value="Genomic_DNA"/>
</dbReference>
<dbReference type="GO" id="GO:0016020">
    <property type="term" value="C:membrane"/>
    <property type="evidence" value="ECO:0007669"/>
    <property type="project" value="UniProtKB-SubCell"/>
</dbReference>
<comment type="caution">
    <text evidence="6">The sequence shown here is derived from an EMBL/GenBank/DDBJ whole genome shotgun (WGS) entry which is preliminary data.</text>
</comment>
<dbReference type="PANTHER" id="PTHR31465">
    <property type="entry name" value="PROTEIN RTA1-RELATED"/>
    <property type="match status" value="1"/>
</dbReference>
<feature type="transmembrane region" description="Helical" evidence="5">
    <location>
        <begin position="197"/>
        <end position="221"/>
    </location>
</feature>
<feature type="transmembrane region" description="Helical" evidence="5">
    <location>
        <begin position="63"/>
        <end position="84"/>
    </location>
</feature>
<evidence type="ECO:0000313" key="6">
    <source>
        <dbReference type="EMBL" id="RGP58998.1"/>
    </source>
</evidence>
<organism evidence="6 7">
    <name type="scientific">Fusarium longipes</name>
    <dbReference type="NCBI Taxonomy" id="694270"/>
    <lineage>
        <taxon>Eukaryota</taxon>
        <taxon>Fungi</taxon>
        <taxon>Dikarya</taxon>
        <taxon>Ascomycota</taxon>
        <taxon>Pezizomycotina</taxon>
        <taxon>Sordariomycetes</taxon>
        <taxon>Hypocreomycetidae</taxon>
        <taxon>Hypocreales</taxon>
        <taxon>Nectriaceae</taxon>
        <taxon>Fusarium</taxon>
    </lineage>
</organism>
<reference evidence="6 7" key="1">
    <citation type="journal article" date="2018" name="PLoS Pathog.">
        <title>Evolution of structural diversity of trichothecenes, a family of toxins produced by plant pathogenic and entomopathogenic fungi.</title>
        <authorList>
            <person name="Proctor R.H."/>
            <person name="McCormick S.P."/>
            <person name="Kim H.S."/>
            <person name="Cardoza R.E."/>
            <person name="Stanley A.M."/>
            <person name="Lindo L."/>
            <person name="Kelly A."/>
            <person name="Brown D.W."/>
            <person name="Lee T."/>
            <person name="Vaughan M.M."/>
            <person name="Alexander N.J."/>
            <person name="Busman M."/>
            <person name="Gutierrez S."/>
        </authorList>
    </citation>
    <scope>NUCLEOTIDE SEQUENCE [LARGE SCALE GENOMIC DNA]</scope>
    <source>
        <strain evidence="6 7">NRRL 20695</strain>
    </source>
</reference>
<proteinExistence type="predicted"/>
<evidence type="ECO:0000256" key="2">
    <source>
        <dbReference type="ARBA" id="ARBA00022692"/>
    </source>
</evidence>
<feature type="transmembrane region" description="Helical" evidence="5">
    <location>
        <begin position="163"/>
        <end position="185"/>
    </location>
</feature>
<evidence type="ECO:0000256" key="3">
    <source>
        <dbReference type="ARBA" id="ARBA00022989"/>
    </source>
</evidence>
<feature type="transmembrane region" description="Helical" evidence="5">
    <location>
        <begin position="279"/>
        <end position="303"/>
    </location>
</feature>
<evidence type="ECO:0000256" key="1">
    <source>
        <dbReference type="ARBA" id="ARBA00004141"/>
    </source>
</evidence>
<keyword evidence="7" id="KW-1185">Reference proteome</keyword>
<evidence type="ECO:0000256" key="4">
    <source>
        <dbReference type="ARBA" id="ARBA00023136"/>
    </source>
</evidence>
<dbReference type="InterPro" id="IPR007568">
    <property type="entry name" value="RTA1"/>
</dbReference>
<dbReference type="Proteomes" id="UP000266234">
    <property type="component" value="Unassembled WGS sequence"/>
</dbReference>
<dbReference type="STRING" id="694270.A0A395RFU6"/>
<feature type="transmembrane region" description="Helical" evidence="5">
    <location>
        <begin position="120"/>
        <end position="142"/>
    </location>
</feature>
<name>A0A395RFU6_9HYPO</name>
<comment type="subcellular location">
    <subcellularLocation>
        <location evidence="1">Membrane</location>
        <topology evidence="1">Multi-pass membrane protein</topology>
    </subcellularLocation>
</comment>
<keyword evidence="4 5" id="KW-0472">Membrane</keyword>
<dbReference type="AlphaFoldDB" id="A0A395RFU6"/>
<protein>
    <submittedName>
        <fullName evidence="6">Uncharacterized protein</fullName>
    </submittedName>
</protein>
<evidence type="ECO:0000256" key="5">
    <source>
        <dbReference type="SAM" id="Phobius"/>
    </source>
</evidence>
<dbReference type="OrthoDB" id="3358017at2759"/>
<keyword evidence="3 5" id="KW-1133">Transmembrane helix</keyword>
<accession>A0A395RFU6</accession>
<sequence length="331" mass="37150">MSHLFKRTLSISYYQSSTLPKPATVPNNSSHQLPITMNEDGPFGPVVNGTQIVFFEYLPNKPAAFSFVALFGLVTVAHLVFLFIYRAWFFIPFILGGICEIFGYYGRAQAHDDPTEAGPFILQNVLLLAGTPFLAATIYMSLRRVAAALDSENVSSISLRWLTKFYVLIDIACIASQFIGSIIPASGDAEAIRKGRIILIAGLVLQLSALSIFITTSLYFYRRIRDETGPFLDSSFVRWRRYFRTIEAVTVLMIVRSIVRAVEYLQGEGGFVISHEVFIYLFDASLMFLVMLIFLAIHPGRLISRKGKRNKRKGYLQGGHVQLVEYATSLD</sequence>
<feature type="transmembrane region" description="Helical" evidence="5">
    <location>
        <begin position="242"/>
        <end position="259"/>
    </location>
</feature>
<gene>
    <name evidence="6" type="ORF">FLONG3_11330</name>
</gene>
<keyword evidence="2 5" id="KW-0812">Transmembrane</keyword>
<dbReference type="Pfam" id="PF04479">
    <property type="entry name" value="RTA1"/>
    <property type="match status" value="1"/>
</dbReference>
<evidence type="ECO:0000313" key="7">
    <source>
        <dbReference type="Proteomes" id="UP000266234"/>
    </source>
</evidence>